<evidence type="ECO:0000313" key="4">
    <source>
        <dbReference type="EMBL" id="MBE1556423.1"/>
    </source>
</evidence>
<evidence type="ECO:0000256" key="2">
    <source>
        <dbReference type="PIRSR" id="PIRSR620019-2"/>
    </source>
</evidence>
<dbReference type="Gene3D" id="3.40.50.20">
    <property type="match status" value="1"/>
</dbReference>
<dbReference type="PANTHER" id="PTHR43300">
    <property type="entry name" value="ACETYLTRANSFERASE"/>
    <property type="match status" value="1"/>
</dbReference>
<feature type="domain" description="PglD N-terminal" evidence="3">
    <location>
        <begin position="3"/>
        <end position="82"/>
    </location>
</feature>
<dbReference type="EMBL" id="JADBEL010000026">
    <property type="protein sequence ID" value="MBE1556423.1"/>
    <property type="molecule type" value="Genomic_DNA"/>
</dbReference>
<dbReference type="CDD" id="cd03360">
    <property type="entry name" value="LbH_AT_putative"/>
    <property type="match status" value="1"/>
</dbReference>
<feature type="binding site" evidence="2">
    <location>
        <position position="70"/>
    </location>
    <ligand>
        <name>substrate</name>
    </ligand>
</feature>
<dbReference type="InterPro" id="IPR001451">
    <property type="entry name" value="Hexapep"/>
</dbReference>
<dbReference type="RefSeq" id="WP_192600074.1">
    <property type="nucleotide sequence ID" value="NZ_JADBEL010000026.1"/>
</dbReference>
<dbReference type="NCBIfam" id="TIGR03570">
    <property type="entry name" value="NeuD_NnaD"/>
    <property type="match status" value="1"/>
</dbReference>
<evidence type="ECO:0000256" key="1">
    <source>
        <dbReference type="PIRSR" id="PIRSR620019-1"/>
    </source>
</evidence>
<comment type="caution">
    <text evidence="4">The sequence shown here is derived from an EMBL/GenBank/DDBJ whole genome shotgun (WGS) entry which is preliminary data.</text>
</comment>
<dbReference type="GO" id="GO:0016746">
    <property type="term" value="F:acyltransferase activity"/>
    <property type="evidence" value="ECO:0007669"/>
    <property type="project" value="UniProtKB-KW"/>
</dbReference>
<dbReference type="Gene3D" id="2.160.10.10">
    <property type="entry name" value="Hexapeptide repeat proteins"/>
    <property type="match status" value="1"/>
</dbReference>
<dbReference type="InterPro" id="IPR020019">
    <property type="entry name" value="AcTrfase_PglD-like"/>
</dbReference>
<keyword evidence="4" id="KW-0808">Transferase</keyword>
<accession>A0A927MM02</accession>
<dbReference type="InterPro" id="IPR011004">
    <property type="entry name" value="Trimer_LpxA-like_sf"/>
</dbReference>
<feature type="active site" description="Proton acceptor" evidence="1">
    <location>
        <position position="137"/>
    </location>
</feature>
<feature type="binding site" evidence="2">
    <location>
        <begin position="10"/>
        <end position="12"/>
    </location>
    <ligand>
        <name>substrate</name>
    </ligand>
</feature>
<reference evidence="4" key="1">
    <citation type="submission" date="2020-10" db="EMBL/GenBank/DDBJ databases">
        <title>Genomic Encyclopedia of Type Strains, Phase IV (KMG-IV): sequencing the most valuable type-strain genomes for metagenomic binning, comparative biology and taxonomic classification.</title>
        <authorList>
            <person name="Goeker M."/>
        </authorList>
    </citation>
    <scope>NUCLEOTIDE SEQUENCE</scope>
    <source>
        <strain evidence="4">DSM 13886</strain>
    </source>
</reference>
<dbReference type="SUPFAM" id="SSF51161">
    <property type="entry name" value="Trimeric LpxA-like enzymes"/>
    <property type="match status" value="1"/>
</dbReference>
<keyword evidence="4" id="KW-0012">Acyltransferase</keyword>
<dbReference type="Proteomes" id="UP000658225">
    <property type="component" value="Unassembled WGS sequence"/>
</dbReference>
<feature type="site" description="Increases basicity of active site His" evidence="1">
    <location>
        <position position="138"/>
    </location>
</feature>
<keyword evidence="5" id="KW-1185">Reference proteome</keyword>
<feature type="binding site" evidence="2">
    <location>
        <position position="146"/>
    </location>
    <ligand>
        <name>acetyl-CoA</name>
        <dbReference type="ChEBI" id="CHEBI:57288"/>
    </ligand>
</feature>
<dbReference type="Pfam" id="PF00132">
    <property type="entry name" value="Hexapep"/>
    <property type="match status" value="1"/>
</dbReference>
<dbReference type="Pfam" id="PF17836">
    <property type="entry name" value="PglD_N"/>
    <property type="match status" value="1"/>
</dbReference>
<sequence length="212" mass="22161">MRKIVIIGDSGHAKVIADVVNSNDDMMVYARLDDKYQEVFVEGELLKGPVNHLFELIGSDSKIRIVIGIGSNIVRKKIVSNLKLPSEMYVSAIHCDAIVSPSAEIGNGTVVMPGAVVNADAKIGNHVIVNSGSVVEHDCVVGDYSHISPNAVLTGGVSTGEGTHIGASASIIPLKKVGTWSIVGAGAVVVSDIEDNVTVVGMPARVVKREGL</sequence>
<dbReference type="PANTHER" id="PTHR43300:SF7">
    <property type="entry name" value="UDP-N-ACETYLBACILLOSAMINE N-ACETYLTRANSFERASE"/>
    <property type="match status" value="1"/>
</dbReference>
<dbReference type="AlphaFoldDB" id="A0A927MM02"/>
<gene>
    <name evidence="4" type="ORF">H4683_003548</name>
</gene>
<dbReference type="InterPro" id="IPR041561">
    <property type="entry name" value="PglD_N"/>
</dbReference>
<dbReference type="InterPro" id="IPR050179">
    <property type="entry name" value="Trans_hexapeptide_repeat"/>
</dbReference>
<proteinExistence type="predicted"/>
<protein>
    <submittedName>
        <fullName evidence="4">Acetyltransferase EpsM</fullName>
        <ecNumber evidence="4">2.3.1.-</ecNumber>
    </submittedName>
</protein>
<evidence type="ECO:0000313" key="5">
    <source>
        <dbReference type="Proteomes" id="UP000658225"/>
    </source>
</evidence>
<dbReference type="EC" id="2.3.1.-" evidence="4"/>
<name>A0A927MM02_9BACL</name>
<organism evidence="4 5">
    <name type="scientific">Sporosarcina limicola</name>
    <dbReference type="NCBI Taxonomy" id="34101"/>
    <lineage>
        <taxon>Bacteria</taxon>
        <taxon>Bacillati</taxon>
        <taxon>Bacillota</taxon>
        <taxon>Bacilli</taxon>
        <taxon>Bacillales</taxon>
        <taxon>Caryophanaceae</taxon>
        <taxon>Sporosarcina</taxon>
    </lineage>
</organism>
<evidence type="ECO:0000259" key="3">
    <source>
        <dbReference type="Pfam" id="PF17836"/>
    </source>
</evidence>